<evidence type="ECO:0000313" key="2">
    <source>
        <dbReference type="EMBL" id="JAE30320.1"/>
    </source>
</evidence>
<name>A0A0A9GZB2_ARUDO</name>
<sequence length="143" mass="15399">MSPMPPRLDRAGGSSWMAPSFMIPTPGFDSRGASPQSHGSQSVLHTLSDGAFSQDSPAVDPDVLHASQLLDAPPPTQDTQPDVASTLTQELGPRQRRPTQRYTPSAYDHPPPPPSINDDDLLASARRAKHTRAMRKARGRGRG</sequence>
<protein>
    <submittedName>
        <fullName evidence="2">Uncharacterized protein</fullName>
    </submittedName>
</protein>
<feature type="compositionally biased region" description="Basic residues" evidence="1">
    <location>
        <begin position="126"/>
        <end position="143"/>
    </location>
</feature>
<reference evidence="2" key="1">
    <citation type="submission" date="2014-09" db="EMBL/GenBank/DDBJ databases">
        <authorList>
            <person name="Magalhaes I.L.F."/>
            <person name="Oliveira U."/>
            <person name="Santos F.R."/>
            <person name="Vidigal T.H.D.A."/>
            <person name="Brescovit A.D."/>
            <person name="Santos A.J."/>
        </authorList>
    </citation>
    <scope>NUCLEOTIDE SEQUENCE</scope>
    <source>
        <tissue evidence="2">Shoot tissue taken approximately 20 cm above the soil surface</tissue>
    </source>
</reference>
<feature type="compositionally biased region" description="Polar residues" evidence="1">
    <location>
        <begin position="33"/>
        <end position="56"/>
    </location>
</feature>
<reference evidence="2" key="2">
    <citation type="journal article" date="2015" name="Data Brief">
        <title>Shoot transcriptome of the giant reed, Arundo donax.</title>
        <authorList>
            <person name="Barrero R.A."/>
            <person name="Guerrero F.D."/>
            <person name="Moolhuijzen P."/>
            <person name="Goolsby J.A."/>
            <person name="Tidwell J."/>
            <person name="Bellgard S.E."/>
            <person name="Bellgard M.I."/>
        </authorList>
    </citation>
    <scope>NUCLEOTIDE SEQUENCE</scope>
    <source>
        <tissue evidence="2">Shoot tissue taken approximately 20 cm above the soil surface</tissue>
    </source>
</reference>
<proteinExistence type="predicted"/>
<accession>A0A0A9GZB2</accession>
<organism evidence="2">
    <name type="scientific">Arundo donax</name>
    <name type="common">Giant reed</name>
    <name type="synonym">Donax arundinaceus</name>
    <dbReference type="NCBI Taxonomy" id="35708"/>
    <lineage>
        <taxon>Eukaryota</taxon>
        <taxon>Viridiplantae</taxon>
        <taxon>Streptophyta</taxon>
        <taxon>Embryophyta</taxon>
        <taxon>Tracheophyta</taxon>
        <taxon>Spermatophyta</taxon>
        <taxon>Magnoliopsida</taxon>
        <taxon>Liliopsida</taxon>
        <taxon>Poales</taxon>
        <taxon>Poaceae</taxon>
        <taxon>PACMAD clade</taxon>
        <taxon>Arundinoideae</taxon>
        <taxon>Arundineae</taxon>
        <taxon>Arundo</taxon>
    </lineage>
</organism>
<dbReference type="AlphaFoldDB" id="A0A0A9GZB2"/>
<evidence type="ECO:0000256" key="1">
    <source>
        <dbReference type="SAM" id="MobiDB-lite"/>
    </source>
</evidence>
<dbReference type="EMBL" id="GBRH01167576">
    <property type="protein sequence ID" value="JAE30320.1"/>
    <property type="molecule type" value="Transcribed_RNA"/>
</dbReference>
<feature type="region of interest" description="Disordered" evidence="1">
    <location>
        <begin position="1"/>
        <end position="143"/>
    </location>
</feature>